<proteinExistence type="predicted"/>
<dbReference type="AlphaFoldDB" id="A0A1I4P3Y7"/>
<dbReference type="RefSeq" id="WP_139214346.1">
    <property type="nucleotide sequence ID" value="NZ_FOUE01000002.1"/>
</dbReference>
<gene>
    <name evidence="1" type="ORF">SAMN04487963_1795</name>
</gene>
<accession>A0A1I4P3Y7</accession>
<protein>
    <submittedName>
        <fullName evidence="1">Uncharacterized protein</fullName>
    </submittedName>
</protein>
<reference evidence="2" key="1">
    <citation type="submission" date="2016-10" db="EMBL/GenBank/DDBJ databases">
        <authorList>
            <person name="Varghese N."/>
            <person name="Submissions S."/>
        </authorList>
    </citation>
    <scope>NUCLEOTIDE SEQUENCE [LARGE SCALE GENOMIC DNA]</scope>
    <source>
        <strain evidence="2">CGMCC 1.7061</strain>
    </source>
</reference>
<evidence type="ECO:0000313" key="1">
    <source>
        <dbReference type="EMBL" id="SFM22488.1"/>
    </source>
</evidence>
<name>A0A1I4P3Y7_9GAMM</name>
<dbReference type="Proteomes" id="UP000198519">
    <property type="component" value="Unassembled WGS sequence"/>
</dbReference>
<evidence type="ECO:0000313" key="2">
    <source>
        <dbReference type="Proteomes" id="UP000198519"/>
    </source>
</evidence>
<keyword evidence="2" id="KW-1185">Reference proteome</keyword>
<dbReference type="EMBL" id="FOUE01000002">
    <property type="protein sequence ID" value="SFM22488.1"/>
    <property type="molecule type" value="Genomic_DNA"/>
</dbReference>
<sequence>MWQLLGENASEIIALCALGLTSYQAYLSRAHNRLSLKPHLTRFTHRSRQPGHGVLVFEIMNNGVGPAFINSFEILLDGKRVQDLDGALKEVLGQRQFNSTVATLGDDYAMPAGERREILILALGLSDGEDLSGIEEELDRFDLIVEYQSVYGEKAKLDTRTEKSNVNQ</sequence>
<dbReference type="OrthoDB" id="6869320at2"/>
<organism evidence="1 2">
    <name type="scientific">Marinobacter zhejiangensis</name>
    <dbReference type="NCBI Taxonomy" id="488535"/>
    <lineage>
        <taxon>Bacteria</taxon>
        <taxon>Pseudomonadati</taxon>
        <taxon>Pseudomonadota</taxon>
        <taxon>Gammaproteobacteria</taxon>
        <taxon>Pseudomonadales</taxon>
        <taxon>Marinobacteraceae</taxon>
        <taxon>Marinobacter</taxon>
    </lineage>
</organism>